<evidence type="ECO:0000313" key="1">
    <source>
        <dbReference type="EMBL" id="VAW97516.1"/>
    </source>
</evidence>
<dbReference type="PROSITE" id="PS51257">
    <property type="entry name" value="PROKAR_LIPOPROTEIN"/>
    <property type="match status" value="1"/>
</dbReference>
<organism evidence="1">
    <name type="scientific">hydrothermal vent metagenome</name>
    <dbReference type="NCBI Taxonomy" id="652676"/>
    <lineage>
        <taxon>unclassified sequences</taxon>
        <taxon>metagenomes</taxon>
        <taxon>ecological metagenomes</taxon>
    </lineage>
</organism>
<dbReference type="AlphaFoldDB" id="A0A3B1AXG5"/>
<name>A0A3B1AXG5_9ZZZZ</name>
<sequence length="138" mass="15910">MKMSRNIQALLYFSLFSCTFFVSATEYEKLTPEDVIKTWNDALYDGDISVVEKYTSKTAADYVKNNWGSLGGLSKVYQQLIHNRPSILVNRQKVSGNMATVEYTTFHPEDVVKEWVDTLFMEDGVWKVAPQYARTFKN</sequence>
<reference evidence="1" key="1">
    <citation type="submission" date="2018-06" db="EMBL/GenBank/DDBJ databases">
        <authorList>
            <person name="Zhirakovskaya E."/>
        </authorList>
    </citation>
    <scope>NUCLEOTIDE SEQUENCE</scope>
</reference>
<accession>A0A3B1AXG5</accession>
<evidence type="ECO:0008006" key="2">
    <source>
        <dbReference type="Google" id="ProtNLM"/>
    </source>
</evidence>
<protein>
    <recommendedName>
        <fullName evidence="2">DUF4878 domain-containing protein</fullName>
    </recommendedName>
</protein>
<proteinExistence type="predicted"/>
<dbReference type="EMBL" id="UOFT01000058">
    <property type="protein sequence ID" value="VAW97516.1"/>
    <property type="molecule type" value="Genomic_DNA"/>
</dbReference>
<gene>
    <name evidence="1" type="ORF">MNBD_GAMMA23-957</name>
</gene>